<evidence type="ECO:0008006" key="4">
    <source>
        <dbReference type="Google" id="ProtNLM"/>
    </source>
</evidence>
<keyword evidence="1" id="KW-0812">Transmembrane</keyword>
<dbReference type="Gene3D" id="2.170.120.30">
    <property type="match status" value="2"/>
</dbReference>
<reference evidence="2" key="2">
    <citation type="submission" date="2021-04" db="EMBL/GenBank/DDBJ databases">
        <authorList>
            <person name="Gilroy R."/>
        </authorList>
    </citation>
    <scope>NUCLEOTIDE SEQUENCE</scope>
    <source>
        <strain evidence="2">CHK188-5543</strain>
    </source>
</reference>
<dbReference type="PANTHER" id="PTHR37804">
    <property type="entry name" value="CDAA REGULATORY PROTEIN CDAR"/>
    <property type="match status" value="1"/>
</dbReference>
<sequence>MKKLDLGKLFDDKRFLIVFSLVMAVLSWLVVVSSVDRNVSAQIRNVQVDLAQAEREVLLPLNLTIVDGRSATATVAIEGDRSVVGGVGPADIDIQADLSGITGPGTYEVTLYGNRTLNYNVGDRYGKGFRLQSIDPISPATLEIQVARLTSRRFDLTADIDGLQVPEDYVGMDTVLNPRTITVTGPESAINRIDRCVVSAQFTEPLTGSRTISSPIVLYDVEGNVLDQELLTLDTDTADITIPVYKKKSMALSFDYTNVPSGLPLSQIDDRLSVASIQVAGPEDVVDSYDRLDLGFINFSEVTPENSIFLFDVDSVLPTGCVNLSDVHTVSVEVNMSGMTQANFTIPGENIRVVNVPINYTATVETPSISGVHVVGSQQALETLMGSDLVATVDLSDRDVVPGPFSLPVKISAPGKGLVWAIGEYTAVVTIQER</sequence>
<keyword evidence="1" id="KW-1133">Transmembrane helix</keyword>
<dbReference type="InterPro" id="IPR053154">
    <property type="entry name" value="c-di-AMP_regulator"/>
</dbReference>
<comment type="caution">
    <text evidence="2">The sequence shown here is derived from an EMBL/GenBank/DDBJ whole genome shotgun (WGS) entry which is preliminary data.</text>
</comment>
<proteinExistence type="predicted"/>
<dbReference type="Proteomes" id="UP000886800">
    <property type="component" value="Unassembled WGS sequence"/>
</dbReference>
<dbReference type="InterPro" id="IPR012505">
    <property type="entry name" value="YbbR"/>
</dbReference>
<evidence type="ECO:0000313" key="2">
    <source>
        <dbReference type="EMBL" id="HIX66059.1"/>
    </source>
</evidence>
<gene>
    <name evidence="2" type="ORF">H9736_07400</name>
</gene>
<reference evidence="2" key="1">
    <citation type="journal article" date="2021" name="PeerJ">
        <title>Extensive microbial diversity within the chicken gut microbiome revealed by metagenomics and culture.</title>
        <authorList>
            <person name="Gilroy R."/>
            <person name="Ravi A."/>
            <person name="Getino M."/>
            <person name="Pursley I."/>
            <person name="Horton D.L."/>
            <person name="Alikhan N.F."/>
            <person name="Baker D."/>
            <person name="Gharbi K."/>
            <person name="Hall N."/>
            <person name="Watson M."/>
            <person name="Adriaenssens E.M."/>
            <person name="Foster-Nyarko E."/>
            <person name="Jarju S."/>
            <person name="Secka A."/>
            <person name="Antonio M."/>
            <person name="Oren A."/>
            <person name="Chaudhuri R.R."/>
            <person name="La Ragione R."/>
            <person name="Hildebrand F."/>
            <person name="Pallen M.J."/>
        </authorList>
    </citation>
    <scope>NUCLEOTIDE SEQUENCE</scope>
    <source>
        <strain evidence="2">CHK188-5543</strain>
    </source>
</reference>
<evidence type="ECO:0000313" key="3">
    <source>
        <dbReference type="Proteomes" id="UP000886800"/>
    </source>
</evidence>
<dbReference type="Gene3D" id="2.170.120.40">
    <property type="entry name" value="YbbR-like domain"/>
    <property type="match status" value="1"/>
</dbReference>
<dbReference type="Pfam" id="PF07949">
    <property type="entry name" value="YbbR"/>
    <property type="match status" value="2"/>
</dbReference>
<dbReference type="EMBL" id="DXES01000163">
    <property type="protein sequence ID" value="HIX66059.1"/>
    <property type="molecule type" value="Genomic_DNA"/>
</dbReference>
<feature type="transmembrane region" description="Helical" evidence="1">
    <location>
        <begin position="15"/>
        <end position="35"/>
    </location>
</feature>
<accession>A0A9D2B8G8</accession>
<keyword evidence="1" id="KW-0472">Membrane</keyword>
<dbReference type="AlphaFoldDB" id="A0A9D2B8G8"/>
<dbReference type="PANTHER" id="PTHR37804:SF1">
    <property type="entry name" value="CDAA REGULATORY PROTEIN CDAR"/>
    <property type="match status" value="1"/>
</dbReference>
<protein>
    <recommendedName>
        <fullName evidence="4">YbbR domain-containing protein</fullName>
    </recommendedName>
</protein>
<evidence type="ECO:0000256" key="1">
    <source>
        <dbReference type="SAM" id="Phobius"/>
    </source>
</evidence>
<name>A0A9D2B8G8_9FIRM</name>
<organism evidence="2 3">
    <name type="scientific">Candidatus Anaerotruncus excrementipullorum</name>
    <dbReference type="NCBI Taxonomy" id="2838465"/>
    <lineage>
        <taxon>Bacteria</taxon>
        <taxon>Bacillati</taxon>
        <taxon>Bacillota</taxon>
        <taxon>Clostridia</taxon>
        <taxon>Eubacteriales</taxon>
        <taxon>Oscillospiraceae</taxon>
        <taxon>Anaerotruncus</taxon>
    </lineage>
</organism>